<name>A0ABN7UHY9_GIGMA</name>
<evidence type="ECO:0000256" key="1">
    <source>
        <dbReference type="SAM" id="Coils"/>
    </source>
</evidence>
<protein>
    <submittedName>
        <fullName evidence="2">34694_t:CDS:1</fullName>
    </submittedName>
</protein>
<organism evidence="2 3">
    <name type="scientific">Gigaspora margarita</name>
    <dbReference type="NCBI Taxonomy" id="4874"/>
    <lineage>
        <taxon>Eukaryota</taxon>
        <taxon>Fungi</taxon>
        <taxon>Fungi incertae sedis</taxon>
        <taxon>Mucoromycota</taxon>
        <taxon>Glomeromycotina</taxon>
        <taxon>Glomeromycetes</taxon>
        <taxon>Diversisporales</taxon>
        <taxon>Gigasporaceae</taxon>
        <taxon>Gigaspora</taxon>
    </lineage>
</organism>
<accession>A0ABN7UHY9</accession>
<feature type="coiled-coil region" evidence="1">
    <location>
        <begin position="47"/>
        <end position="103"/>
    </location>
</feature>
<gene>
    <name evidence="2" type="ORF">GMARGA_LOCUS6363</name>
</gene>
<evidence type="ECO:0000313" key="2">
    <source>
        <dbReference type="EMBL" id="CAG8590039.1"/>
    </source>
</evidence>
<keyword evidence="1" id="KW-0175">Coiled coil</keyword>
<sequence length="137" mass="15685">MTKNNHYSELEKHICNYCGLRPLLNKANCPVFISEQITASPEKETEIIEAEEEVSEKDTELESSLNQLEQAQDRILDTAVQALNNQQEEVDYWKKQAKTKEEDLILKLKNRIQNGEIKLGKVKGTSSLLIIDVPNEE</sequence>
<comment type="caution">
    <text evidence="2">The sequence shown here is derived from an EMBL/GenBank/DDBJ whole genome shotgun (WGS) entry which is preliminary data.</text>
</comment>
<keyword evidence="3" id="KW-1185">Reference proteome</keyword>
<proteinExistence type="predicted"/>
<dbReference type="EMBL" id="CAJVQB010002869">
    <property type="protein sequence ID" value="CAG8590039.1"/>
    <property type="molecule type" value="Genomic_DNA"/>
</dbReference>
<dbReference type="Proteomes" id="UP000789901">
    <property type="component" value="Unassembled WGS sequence"/>
</dbReference>
<reference evidence="2 3" key="1">
    <citation type="submission" date="2021-06" db="EMBL/GenBank/DDBJ databases">
        <authorList>
            <person name="Kallberg Y."/>
            <person name="Tangrot J."/>
            <person name="Rosling A."/>
        </authorList>
    </citation>
    <scope>NUCLEOTIDE SEQUENCE [LARGE SCALE GENOMIC DNA]</scope>
    <source>
        <strain evidence="2 3">120-4 pot B 10/14</strain>
    </source>
</reference>
<evidence type="ECO:0000313" key="3">
    <source>
        <dbReference type="Proteomes" id="UP000789901"/>
    </source>
</evidence>